<evidence type="ECO:0000313" key="2">
    <source>
        <dbReference type="EMBL" id="KKB57813.1"/>
    </source>
</evidence>
<accession>A0A0F5JJ76</accession>
<dbReference type="EMBL" id="AQHV01000008">
    <property type="protein sequence ID" value="KKB57813.1"/>
    <property type="molecule type" value="Genomic_DNA"/>
</dbReference>
<keyword evidence="1" id="KW-0472">Membrane</keyword>
<evidence type="ECO:0000256" key="1">
    <source>
        <dbReference type="SAM" id="Phobius"/>
    </source>
</evidence>
<dbReference type="HOGENOM" id="CLU_1466875_0_0_10"/>
<sequence>MKKKRTQAFLIPILLSLPLLQMVAVMIVGEVYLRWTVVILSVLFYLLLATNCIFWYHLNRKIDVYHQCVNRKLESLSIAASPTPDTEPEDGAMPDKAEIGNDRLCETFRANHPEFLARLHAHCPALTRSDEFLCMLIKMKINNKEAMKRLSISQGSLHTTRYRLKLKLAVPREEELNEWIQRL</sequence>
<dbReference type="STRING" id="927665.HMPREF1535_01260"/>
<name>A0A0F5JJ76_9BACT</name>
<protein>
    <recommendedName>
        <fullName evidence="4">HTH luxR-type domain-containing protein</fullName>
    </recommendedName>
</protein>
<feature type="transmembrane region" description="Helical" evidence="1">
    <location>
        <begin position="35"/>
        <end position="56"/>
    </location>
</feature>
<keyword evidence="1" id="KW-1133">Transmembrane helix</keyword>
<comment type="caution">
    <text evidence="2">The sequence shown here is derived from an EMBL/GenBank/DDBJ whole genome shotgun (WGS) entry which is preliminary data.</text>
</comment>
<feature type="transmembrane region" description="Helical" evidence="1">
    <location>
        <begin position="9"/>
        <end position="29"/>
    </location>
</feature>
<proteinExistence type="predicted"/>
<dbReference type="AlphaFoldDB" id="A0A0F5JJ76"/>
<evidence type="ECO:0008006" key="4">
    <source>
        <dbReference type="Google" id="ProtNLM"/>
    </source>
</evidence>
<organism evidence="2 3">
    <name type="scientific">Parabacteroides goldsteinii DSM 19448 = WAL 12034</name>
    <dbReference type="NCBI Taxonomy" id="927665"/>
    <lineage>
        <taxon>Bacteria</taxon>
        <taxon>Pseudomonadati</taxon>
        <taxon>Bacteroidota</taxon>
        <taxon>Bacteroidia</taxon>
        <taxon>Bacteroidales</taxon>
        <taxon>Tannerellaceae</taxon>
        <taxon>Parabacteroides</taxon>
    </lineage>
</organism>
<keyword evidence="1" id="KW-0812">Transmembrane</keyword>
<gene>
    <name evidence="2" type="ORF">HMPREF1535_01260</name>
</gene>
<dbReference type="RefSeq" id="WP_046145599.1">
    <property type="nucleotide sequence ID" value="NZ_KQ033912.1"/>
</dbReference>
<reference evidence="2 3" key="1">
    <citation type="submission" date="2013-04" db="EMBL/GenBank/DDBJ databases">
        <title>The Genome Sequence of Parabacteroides goldsteinii DSM 19448.</title>
        <authorList>
            <consortium name="The Broad Institute Genomics Platform"/>
            <person name="Earl A."/>
            <person name="Ward D."/>
            <person name="Feldgarden M."/>
            <person name="Gevers D."/>
            <person name="Martens E."/>
            <person name="Sakamoto M."/>
            <person name="Benno Y."/>
            <person name="Song Y."/>
            <person name="Liu C."/>
            <person name="Lee J."/>
            <person name="Bolanos M."/>
            <person name="Vaisanen M.L."/>
            <person name="Finegold S.M."/>
            <person name="Walker B."/>
            <person name="Young S."/>
            <person name="Zeng Q."/>
            <person name="Gargeya S."/>
            <person name="Fitzgerald M."/>
            <person name="Haas B."/>
            <person name="Abouelleil A."/>
            <person name="Allen A.W."/>
            <person name="Alvarado L."/>
            <person name="Arachchi H.M."/>
            <person name="Berlin A.M."/>
            <person name="Chapman S.B."/>
            <person name="Gainer-Dewar J."/>
            <person name="Goldberg J."/>
            <person name="Griggs A."/>
            <person name="Gujja S."/>
            <person name="Hansen M."/>
            <person name="Howarth C."/>
            <person name="Imamovic A."/>
            <person name="Ireland A."/>
            <person name="Larimer J."/>
            <person name="McCowan C."/>
            <person name="Murphy C."/>
            <person name="Pearson M."/>
            <person name="Poon T.W."/>
            <person name="Priest M."/>
            <person name="Roberts A."/>
            <person name="Saif S."/>
            <person name="Shea T."/>
            <person name="Sisk P."/>
            <person name="Sykes S."/>
            <person name="Wortman J."/>
            <person name="Nusbaum C."/>
            <person name="Birren B."/>
        </authorList>
    </citation>
    <scope>NUCLEOTIDE SEQUENCE [LARGE SCALE GENOMIC DNA]</scope>
    <source>
        <strain evidence="2 3">DSM 19448</strain>
    </source>
</reference>
<dbReference type="PATRIC" id="fig|927665.4.peg.1286"/>
<dbReference type="Proteomes" id="UP000033047">
    <property type="component" value="Unassembled WGS sequence"/>
</dbReference>
<evidence type="ECO:0000313" key="3">
    <source>
        <dbReference type="Proteomes" id="UP000033047"/>
    </source>
</evidence>